<protein>
    <recommendedName>
        <fullName evidence="4">3-deoxy-manno-octulosonate cytidylyltransferase</fullName>
        <ecNumber evidence="4">2.7.7.38</ecNumber>
    </recommendedName>
    <alternativeName>
        <fullName evidence="4">CMP-2-keto-3-deoxyoctulosonic acid synthase</fullName>
        <shortName evidence="4">CKS</shortName>
        <shortName evidence="4">CMP-KDO synthase</shortName>
    </alternativeName>
</protein>
<dbReference type="SUPFAM" id="SSF53448">
    <property type="entry name" value="Nucleotide-diphospho-sugar transferases"/>
    <property type="match status" value="1"/>
</dbReference>
<evidence type="ECO:0000256" key="3">
    <source>
        <dbReference type="ARBA" id="ARBA00022985"/>
    </source>
</evidence>
<dbReference type="Gene3D" id="3.90.550.10">
    <property type="entry name" value="Spore Coat Polysaccharide Biosynthesis Protein SpsA, Chain A"/>
    <property type="match status" value="1"/>
</dbReference>
<keyword evidence="4" id="KW-0963">Cytoplasm</keyword>
<keyword evidence="1 4" id="KW-0808">Transferase</keyword>
<comment type="function">
    <text evidence="4">Activates KDO (a required 8-carbon sugar) for incorporation into bacterial lipopolysaccharide in Gram-negative bacteria.</text>
</comment>
<dbReference type="InterPro" id="IPR003329">
    <property type="entry name" value="Cytidylyl_trans"/>
</dbReference>
<gene>
    <name evidence="4 5" type="primary">kdsB</name>
    <name evidence="5" type="ORF">IAC04_01140</name>
</gene>
<dbReference type="GO" id="GO:0009103">
    <property type="term" value="P:lipopolysaccharide biosynthetic process"/>
    <property type="evidence" value="ECO:0007669"/>
    <property type="project" value="UniProtKB-UniRule"/>
</dbReference>
<evidence type="ECO:0000256" key="2">
    <source>
        <dbReference type="ARBA" id="ARBA00022695"/>
    </source>
</evidence>
<dbReference type="PANTHER" id="PTHR42866">
    <property type="entry name" value="3-DEOXY-MANNO-OCTULOSONATE CYTIDYLYLTRANSFERASE"/>
    <property type="match status" value="1"/>
</dbReference>
<dbReference type="GO" id="GO:0005829">
    <property type="term" value="C:cytosol"/>
    <property type="evidence" value="ECO:0007669"/>
    <property type="project" value="TreeGrafter"/>
</dbReference>
<keyword evidence="3 4" id="KW-0448">Lipopolysaccharide biosynthesis</keyword>
<sequence length="248" mass="28163">MKNLRTIAMIPARYGSSRFPGKMLAPLGGKPVIVRTCEAAASMGIFDAVYVVTDDARIRKAVEDAGIQCIMSCKEHETGSDRIAEAVENVDCDIVVNIQGDEPFTRRDTIEKVLAPFYGKDGDRIDLCTLKERMTDWSDIDNPNNVKVITDIDDFAVYFSRNPIPYPRDRQSGAEYFRHIGIYAFRKEALMMFSRWPMRQNEASEKIECLRFIEYGRKIKVVETSGMKVSIDTPEDLEKAEEILKSRG</sequence>
<dbReference type="EC" id="2.7.7.38" evidence="4"/>
<comment type="catalytic activity">
    <reaction evidence="4">
        <text>3-deoxy-alpha-D-manno-oct-2-ulosonate + CTP = CMP-3-deoxy-beta-D-manno-octulosonate + diphosphate</text>
        <dbReference type="Rhea" id="RHEA:23448"/>
        <dbReference type="ChEBI" id="CHEBI:33019"/>
        <dbReference type="ChEBI" id="CHEBI:37563"/>
        <dbReference type="ChEBI" id="CHEBI:85986"/>
        <dbReference type="ChEBI" id="CHEBI:85987"/>
        <dbReference type="EC" id="2.7.7.38"/>
    </reaction>
</comment>
<organism evidence="5 6">
    <name type="scientific">Candidatus Coprenecus stercoravium</name>
    <dbReference type="NCBI Taxonomy" id="2840735"/>
    <lineage>
        <taxon>Bacteria</taxon>
        <taxon>Pseudomonadati</taxon>
        <taxon>Bacteroidota</taxon>
        <taxon>Bacteroidia</taxon>
        <taxon>Bacteroidales</taxon>
        <taxon>Rikenellaceae</taxon>
        <taxon>Rikenellaceae incertae sedis</taxon>
        <taxon>Candidatus Coprenecus</taxon>
    </lineage>
</organism>
<dbReference type="GO" id="GO:0033468">
    <property type="term" value="P:CMP-keto-3-deoxy-D-manno-octulosonic acid biosynthetic process"/>
    <property type="evidence" value="ECO:0007669"/>
    <property type="project" value="UniProtKB-UniRule"/>
</dbReference>
<keyword evidence="2 4" id="KW-0548">Nucleotidyltransferase</keyword>
<dbReference type="NCBIfam" id="NF003952">
    <property type="entry name" value="PRK05450.1-5"/>
    <property type="match status" value="1"/>
</dbReference>
<dbReference type="InterPro" id="IPR029044">
    <property type="entry name" value="Nucleotide-diphossugar_trans"/>
</dbReference>
<comment type="pathway">
    <text evidence="4">Nucleotide-sugar biosynthesis; CMP-3-deoxy-D-manno-octulosonate biosynthesis; CMP-3-deoxy-D-manno-octulosonate from 3-deoxy-D-manno-octulosonate and CTP: step 1/1.</text>
</comment>
<dbReference type="CDD" id="cd02517">
    <property type="entry name" value="CMP-KDO-Synthetase"/>
    <property type="match status" value="1"/>
</dbReference>
<dbReference type="Proteomes" id="UP000824115">
    <property type="component" value="Unassembled WGS sequence"/>
</dbReference>
<reference evidence="5" key="2">
    <citation type="submission" date="2021-04" db="EMBL/GenBank/DDBJ databases">
        <authorList>
            <person name="Gilroy R."/>
        </authorList>
    </citation>
    <scope>NUCLEOTIDE SEQUENCE</scope>
    <source>
        <strain evidence="5">Gambia16-554</strain>
    </source>
</reference>
<evidence type="ECO:0000256" key="1">
    <source>
        <dbReference type="ARBA" id="ARBA00022679"/>
    </source>
</evidence>
<dbReference type="EMBL" id="DXAW01000028">
    <property type="protein sequence ID" value="HIZ85083.1"/>
    <property type="molecule type" value="Genomic_DNA"/>
</dbReference>
<dbReference type="NCBIfam" id="TIGR00466">
    <property type="entry name" value="kdsB"/>
    <property type="match status" value="1"/>
</dbReference>
<dbReference type="Pfam" id="PF02348">
    <property type="entry name" value="CTP_transf_3"/>
    <property type="match status" value="1"/>
</dbReference>
<evidence type="ECO:0000256" key="4">
    <source>
        <dbReference type="HAMAP-Rule" id="MF_00057"/>
    </source>
</evidence>
<name>A0A9D2K864_9BACT</name>
<dbReference type="NCBIfam" id="NF009905">
    <property type="entry name" value="PRK13368.1"/>
    <property type="match status" value="1"/>
</dbReference>
<dbReference type="HAMAP" id="MF_00057">
    <property type="entry name" value="KdsB"/>
    <property type="match status" value="1"/>
</dbReference>
<comment type="caution">
    <text evidence="5">The sequence shown here is derived from an EMBL/GenBank/DDBJ whole genome shotgun (WGS) entry which is preliminary data.</text>
</comment>
<evidence type="ECO:0000313" key="5">
    <source>
        <dbReference type="EMBL" id="HIZ85083.1"/>
    </source>
</evidence>
<comment type="similarity">
    <text evidence="4">Belongs to the KdsB family.</text>
</comment>
<dbReference type="PANTHER" id="PTHR42866:SF2">
    <property type="entry name" value="3-DEOXY-MANNO-OCTULOSONATE CYTIDYLYLTRANSFERASE, MITOCHONDRIAL"/>
    <property type="match status" value="1"/>
</dbReference>
<comment type="subcellular location">
    <subcellularLocation>
        <location evidence="4">Cytoplasm</location>
    </subcellularLocation>
</comment>
<dbReference type="AlphaFoldDB" id="A0A9D2K864"/>
<dbReference type="InterPro" id="IPR004528">
    <property type="entry name" value="KdsB"/>
</dbReference>
<proteinExistence type="inferred from homology"/>
<dbReference type="GO" id="GO:0008690">
    <property type="term" value="F:3-deoxy-manno-octulosonate cytidylyltransferase activity"/>
    <property type="evidence" value="ECO:0007669"/>
    <property type="project" value="UniProtKB-UniRule"/>
</dbReference>
<accession>A0A9D2K864</accession>
<dbReference type="NCBIfam" id="NF003950">
    <property type="entry name" value="PRK05450.1-3"/>
    <property type="match status" value="1"/>
</dbReference>
<evidence type="ECO:0000313" key="6">
    <source>
        <dbReference type="Proteomes" id="UP000824115"/>
    </source>
</evidence>
<reference evidence="5" key="1">
    <citation type="journal article" date="2021" name="PeerJ">
        <title>Extensive microbial diversity within the chicken gut microbiome revealed by metagenomics and culture.</title>
        <authorList>
            <person name="Gilroy R."/>
            <person name="Ravi A."/>
            <person name="Getino M."/>
            <person name="Pursley I."/>
            <person name="Horton D.L."/>
            <person name="Alikhan N.F."/>
            <person name="Baker D."/>
            <person name="Gharbi K."/>
            <person name="Hall N."/>
            <person name="Watson M."/>
            <person name="Adriaenssens E.M."/>
            <person name="Foster-Nyarko E."/>
            <person name="Jarju S."/>
            <person name="Secka A."/>
            <person name="Antonio M."/>
            <person name="Oren A."/>
            <person name="Chaudhuri R.R."/>
            <person name="La Ragione R."/>
            <person name="Hildebrand F."/>
            <person name="Pallen M.J."/>
        </authorList>
    </citation>
    <scope>NUCLEOTIDE SEQUENCE</scope>
    <source>
        <strain evidence="5">Gambia16-554</strain>
    </source>
</reference>